<dbReference type="GO" id="GO:0008289">
    <property type="term" value="F:lipid binding"/>
    <property type="evidence" value="ECO:0007669"/>
    <property type="project" value="UniProtKB-KW"/>
</dbReference>
<dbReference type="Pfam" id="PF02645">
    <property type="entry name" value="DegV"/>
    <property type="match status" value="1"/>
</dbReference>
<dbReference type="NCBIfam" id="TIGR00762">
    <property type="entry name" value="DegV"/>
    <property type="match status" value="1"/>
</dbReference>
<dbReference type="PANTHER" id="PTHR33434:SF2">
    <property type="entry name" value="FATTY ACID-BINDING PROTEIN TM_1468"/>
    <property type="match status" value="1"/>
</dbReference>
<protein>
    <submittedName>
        <fullName evidence="2">DegV family protein</fullName>
    </submittedName>
</protein>
<organism evidence="2 3">
    <name type="scientific">Salipaludibacillus agaradhaerens</name>
    <name type="common">Bacillus agaradhaerens</name>
    <dbReference type="NCBI Taxonomy" id="76935"/>
    <lineage>
        <taxon>Bacteria</taxon>
        <taxon>Bacillati</taxon>
        <taxon>Bacillota</taxon>
        <taxon>Bacilli</taxon>
        <taxon>Bacillales</taxon>
        <taxon>Bacillaceae</taxon>
    </lineage>
</organism>
<gene>
    <name evidence="2" type="ORF">HXA33_00645</name>
</gene>
<keyword evidence="1" id="KW-0446">Lipid-binding</keyword>
<dbReference type="EMBL" id="JABXYM010000001">
    <property type="protein sequence ID" value="MCR6095055.1"/>
    <property type="molecule type" value="Genomic_DNA"/>
</dbReference>
<dbReference type="Gene3D" id="3.40.50.10170">
    <property type="match status" value="1"/>
</dbReference>
<comment type="caution">
    <text evidence="2">The sequence shown here is derived from an EMBL/GenBank/DDBJ whole genome shotgun (WGS) entry which is preliminary data.</text>
</comment>
<dbReference type="InterPro" id="IPR043168">
    <property type="entry name" value="DegV_C"/>
</dbReference>
<name>A0A9Q4FUP8_SALAG</name>
<evidence type="ECO:0000256" key="1">
    <source>
        <dbReference type="ARBA" id="ARBA00023121"/>
    </source>
</evidence>
<dbReference type="Gene3D" id="3.30.1180.10">
    <property type="match status" value="1"/>
</dbReference>
<evidence type="ECO:0000313" key="2">
    <source>
        <dbReference type="EMBL" id="MCR6095055.1"/>
    </source>
</evidence>
<dbReference type="InterPro" id="IPR050270">
    <property type="entry name" value="DegV_domain_contain"/>
</dbReference>
<sequence length="283" mass="31227">MSDIAIVTDSTAYIPQDLREQYDITMVPLNVIFGETVFKEEDLTTETFYEKMREADELPTTSQPSIGLFEETFHQLGQEHDEIIVITLSSGISGTYQTAVAAGNMTDNVNVHVFDSEVSCMVQGFFVLAAAKMVRKGLESQAILAQLESMKKKSRAYFMADDLSHLHRGGRLNGAQLVVGSLLQIKPVLHFDNKVIVPYEKVRTAKKALAKIFSLLDNDAKDGAALDIVVIHANRPEKAEEIAAELKGKYPATNVHFSYFGPVIGTHLGEGSIGIGWVETKYK</sequence>
<dbReference type="InterPro" id="IPR003797">
    <property type="entry name" value="DegV"/>
</dbReference>
<reference evidence="2" key="1">
    <citation type="submission" date="2020-06" db="EMBL/GenBank/DDBJ databases">
        <title>Insight into the genomes of haloalkaliphilic bacilli from Kenyan soda lakes.</title>
        <authorList>
            <person name="Mwirichia R."/>
            <person name="Villamizar G.C."/>
            <person name="Poehlein A."/>
            <person name="Mugweru J."/>
            <person name="Kipnyargis A."/>
            <person name="Kiplimo D."/>
            <person name="Orwa P."/>
            <person name="Daniel R."/>
        </authorList>
    </citation>
    <scope>NUCLEOTIDE SEQUENCE</scope>
    <source>
        <strain evidence="2">B1096_S55</strain>
    </source>
</reference>
<keyword evidence="3" id="KW-1185">Reference proteome</keyword>
<dbReference type="AlphaFoldDB" id="A0A9Q4FUP8"/>
<evidence type="ECO:0000313" key="3">
    <source>
        <dbReference type="Proteomes" id="UP001057753"/>
    </source>
</evidence>
<dbReference type="PROSITE" id="PS51482">
    <property type="entry name" value="DEGV"/>
    <property type="match status" value="1"/>
</dbReference>
<dbReference type="Proteomes" id="UP001057753">
    <property type="component" value="Unassembled WGS sequence"/>
</dbReference>
<dbReference type="SUPFAM" id="SSF82549">
    <property type="entry name" value="DAK1/DegV-like"/>
    <property type="match status" value="1"/>
</dbReference>
<accession>A0A9Q4FUP8</accession>
<proteinExistence type="predicted"/>
<dbReference type="PANTHER" id="PTHR33434">
    <property type="entry name" value="DEGV DOMAIN-CONTAINING PROTEIN DR_1986-RELATED"/>
    <property type="match status" value="1"/>
</dbReference>